<evidence type="ECO:0000313" key="6">
    <source>
        <dbReference type="Proteomes" id="UP000181909"/>
    </source>
</evidence>
<keyword evidence="2" id="KW-0333">Golgi apparatus</keyword>
<dbReference type="GO" id="GO:0012505">
    <property type="term" value="C:endomembrane system"/>
    <property type="evidence" value="ECO:0007669"/>
    <property type="project" value="UniProtKB-ARBA"/>
</dbReference>
<dbReference type="GO" id="GO:0048194">
    <property type="term" value="P:Golgi vesicle budding"/>
    <property type="evidence" value="ECO:0007669"/>
    <property type="project" value="TreeGrafter"/>
</dbReference>
<sequence>MAITLAEEIMLLSLDDESGSAKQRQAAGWAVSGGILLELVLAGRVSVAGKYLELTDTTPTGDQLLDSRTALIEIWLRGRSKRRVTEWLTKEQPKAVAAALESLCKRGVVVEEKHKAFGVFPIRRYPEADGAIEGELRDRLRAVVLDGAEPDTRTAGLIALIHSAKLHALAFPDSQRKLVAARMAEVATGQWAAESVRAAIRDMQAAMVAVTMVTFAAVGS</sequence>
<dbReference type="GO" id="GO:0043001">
    <property type="term" value="P:Golgi to plasma membrane protein transport"/>
    <property type="evidence" value="ECO:0007669"/>
    <property type="project" value="TreeGrafter"/>
</dbReference>
<gene>
    <name evidence="5" type="ORF">SAMN02787144_10694</name>
</gene>
<dbReference type="GO" id="GO:0005829">
    <property type="term" value="C:cytosol"/>
    <property type="evidence" value="ECO:0007669"/>
    <property type="project" value="TreeGrafter"/>
</dbReference>
<dbReference type="Proteomes" id="UP000181909">
    <property type="component" value="Unassembled WGS sequence"/>
</dbReference>
<evidence type="ECO:0000256" key="4">
    <source>
        <dbReference type="ARBA" id="ARBA00023136"/>
    </source>
</evidence>
<dbReference type="InterPro" id="IPR008628">
    <property type="entry name" value="GPP34-like"/>
</dbReference>
<comment type="subcellular location">
    <subcellularLocation>
        <location evidence="1">Golgi apparatus membrane</location>
        <topology evidence="1">Peripheral membrane protein</topology>
        <orientation evidence="1">Cytoplasmic side</orientation>
    </subcellularLocation>
</comment>
<dbReference type="EMBL" id="FPJO01000069">
    <property type="protein sequence ID" value="SFY45314.1"/>
    <property type="molecule type" value="Genomic_DNA"/>
</dbReference>
<accession>A0A1K2FCP5</accession>
<proteinExistence type="predicted"/>
<dbReference type="Pfam" id="PF05719">
    <property type="entry name" value="GPP34"/>
    <property type="match status" value="1"/>
</dbReference>
<dbReference type="OrthoDB" id="4962633at2"/>
<evidence type="ECO:0000256" key="2">
    <source>
        <dbReference type="ARBA" id="ARBA00023034"/>
    </source>
</evidence>
<dbReference type="Gene3D" id="1.10.3630.10">
    <property type="entry name" value="yeast vps74-n-term truncation variant domain like"/>
    <property type="match status" value="1"/>
</dbReference>
<dbReference type="InterPro" id="IPR038261">
    <property type="entry name" value="GPP34-like_sf"/>
</dbReference>
<evidence type="ECO:0000256" key="3">
    <source>
        <dbReference type="ARBA" id="ARBA00023121"/>
    </source>
</evidence>
<evidence type="ECO:0000313" key="5">
    <source>
        <dbReference type="EMBL" id="SFY45314.1"/>
    </source>
</evidence>
<dbReference type="GO" id="GO:0006890">
    <property type="term" value="P:retrograde vesicle-mediated transport, Golgi to endoplasmic reticulum"/>
    <property type="evidence" value="ECO:0007669"/>
    <property type="project" value="TreeGrafter"/>
</dbReference>
<evidence type="ECO:0000256" key="1">
    <source>
        <dbReference type="ARBA" id="ARBA00004255"/>
    </source>
</evidence>
<dbReference type="GO" id="GO:0070273">
    <property type="term" value="F:phosphatidylinositol-4-phosphate binding"/>
    <property type="evidence" value="ECO:0007669"/>
    <property type="project" value="InterPro"/>
</dbReference>
<dbReference type="PANTHER" id="PTHR12704">
    <property type="entry name" value="TRANS-GOLGI PROTEIN GMX33"/>
    <property type="match status" value="1"/>
</dbReference>
<dbReference type="GO" id="GO:0007030">
    <property type="term" value="P:Golgi organization"/>
    <property type="evidence" value="ECO:0007669"/>
    <property type="project" value="TreeGrafter"/>
</dbReference>
<dbReference type="RefSeq" id="WP_072489759.1">
    <property type="nucleotide sequence ID" value="NZ_CP108276.1"/>
</dbReference>
<name>A0A1K2FCP5_STRAR</name>
<dbReference type="AlphaFoldDB" id="A0A1K2FCP5"/>
<protein>
    <submittedName>
        <fullName evidence="5">Golgi phosphoprotein 3 (GPP34)</fullName>
    </submittedName>
</protein>
<organism evidence="5 6">
    <name type="scientific">Streptomyces atratus</name>
    <dbReference type="NCBI Taxonomy" id="1893"/>
    <lineage>
        <taxon>Bacteria</taxon>
        <taxon>Bacillati</taxon>
        <taxon>Actinomycetota</taxon>
        <taxon>Actinomycetes</taxon>
        <taxon>Kitasatosporales</taxon>
        <taxon>Streptomycetaceae</taxon>
        <taxon>Streptomyces</taxon>
    </lineage>
</organism>
<reference evidence="5 6" key="1">
    <citation type="submission" date="2016-11" db="EMBL/GenBank/DDBJ databases">
        <authorList>
            <person name="Jaros S."/>
            <person name="Januszkiewicz K."/>
            <person name="Wedrychowicz H."/>
        </authorList>
    </citation>
    <scope>NUCLEOTIDE SEQUENCE [LARGE SCALE GENOMIC DNA]</scope>
    <source>
        <strain evidence="5 6">OK807</strain>
    </source>
</reference>
<dbReference type="PANTHER" id="PTHR12704:SF2">
    <property type="entry name" value="GOLGI PHOSPHOPROTEIN 3 HOMOLOG SAURON"/>
    <property type="match status" value="1"/>
</dbReference>
<keyword evidence="4" id="KW-0472">Membrane</keyword>
<keyword evidence="3" id="KW-0446">Lipid-binding</keyword>
<dbReference type="STRING" id="1893.SAMN02787144_10694"/>